<organism evidence="1 2">
    <name type="scientific">Lachnellula hyalina</name>
    <dbReference type="NCBI Taxonomy" id="1316788"/>
    <lineage>
        <taxon>Eukaryota</taxon>
        <taxon>Fungi</taxon>
        <taxon>Dikarya</taxon>
        <taxon>Ascomycota</taxon>
        <taxon>Pezizomycotina</taxon>
        <taxon>Leotiomycetes</taxon>
        <taxon>Helotiales</taxon>
        <taxon>Lachnaceae</taxon>
        <taxon>Lachnellula</taxon>
    </lineage>
</organism>
<dbReference type="PANTHER" id="PTHR33481">
    <property type="entry name" value="REVERSE TRANSCRIPTASE"/>
    <property type="match status" value="1"/>
</dbReference>
<evidence type="ECO:0000313" key="2">
    <source>
        <dbReference type="Proteomes" id="UP000431533"/>
    </source>
</evidence>
<dbReference type="RefSeq" id="XP_031000866.1">
    <property type="nucleotide sequence ID" value="XM_031154115.1"/>
</dbReference>
<evidence type="ECO:0000313" key="1">
    <source>
        <dbReference type="EMBL" id="TVY22078.1"/>
    </source>
</evidence>
<proteinExistence type="predicted"/>
<accession>A0A8H8QSM6</accession>
<gene>
    <name evidence="1" type="ORF">LHYA1_G009211</name>
</gene>
<dbReference type="PANTHER" id="PTHR33481:SF1">
    <property type="entry name" value="ENDONUCLEASE_EXONUCLEASE_PHOSPHATASE DOMAIN-CONTAINING PROTEIN-RELATED"/>
    <property type="match status" value="1"/>
</dbReference>
<dbReference type="EMBL" id="QGMH01000416">
    <property type="protein sequence ID" value="TVY22078.1"/>
    <property type="molecule type" value="Genomic_DNA"/>
</dbReference>
<keyword evidence="2" id="KW-1185">Reference proteome</keyword>
<dbReference type="GeneID" id="41989409"/>
<comment type="caution">
    <text evidence="1">The sequence shown here is derived from an EMBL/GenBank/DDBJ whole genome shotgun (WGS) entry which is preliminary data.</text>
</comment>
<protein>
    <submittedName>
        <fullName evidence="1">Uncharacterized protein</fullName>
    </submittedName>
</protein>
<dbReference type="OrthoDB" id="3230070at2759"/>
<sequence length="63" mass="7198">MSNYASLIWWQALRKILGTFRTSPIQAMEVEASLPLPAIQLDTATRKYAFQLAKLSPDYLVNR</sequence>
<name>A0A8H8QSM6_9HELO</name>
<dbReference type="Proteomes" id="UP000431533">
    <property type="component" value="Unassembled WGS sequence"/>
</dbReference>
<dbReference type="AlphaFoldDB" id="A0A8H8QSM6"/>
<reference evidence="1 2" key="1">
    <citation type="submission" date="2018-05" db="EMBL/GenBank/DDBJ databases">
        <title>Genome sequencing and assembly of the regulated plant pathogen Lachnellula willkommii and related sister species for the development of diagnostic species identification markers.</title>
        <authorList>
            <person name="Giroux E."/>
            <person name="Bilodeau G."/>
        </authorList>
    </citation>
    <scope>NUCLEOTIDE SEQUENCE [LARGE SCALE GENOMIC DNA]</scope>
    <source>
        <strain evidence="1 2">CBS 185.66</strain>
    </source>
</reference>